<feature type="region of interest" description="Disordered" evidence="1">
    <location>
        <begin position="1"/>
        <end position="27"/>
    </location>
</feature>
<gene>
    <name evidence="2" type="ORF">SAMN04490356_0487</name>
</gene>
<reference evidence="3" key="1">
    <citation type="submission" date="2016-10" db="EMBL/GenBank/DDBJ databases">
        <authorList>
            <person name="Varghese N."/>
            <person name="Submissions S."/>
        </authorList>
    </citation>
    <scope>NUCLEOTIDE SEQUENCE [LARGE SCALE GENOMIC DNA]</scope>
    <source>
        <strain evidence="3">DSM 40318</strain>
    </source>
</reference>
<name>A0A1H4IC23_STRMJ</name>
<feature type="compositionally biased region" description="Low complexity" evidence="1">
    <location>
        <begin position="71"/>
        <end position="80"/>
    </location>
</feature>
<evidence type="ECO:0000313" key="2">
    <source>
        <dbReference type="EMBL" id="SEB31684.1"/>
    </source>
</evidence>
<dbReference type="RefSeq" id="WP_093459926.1">
    <property type="nucleotide sequence ID" value="NZ_FNST01000001.1"/>
</dbReference>
<keyword evidence="3" id="KW-1185">Reference proteome</keyword>
<dbReference type="Proteomes" id="UP000198609">
    <property type="component" value="Unassembled WGS sequence"/>
</dbReference>
<protein>
    <submittedName>
        <fullName evidence="2">Uncharacterized protein</fullName>
    </submittedName>
</protein>
<organism evidence="2 3">
    <name type="scientific">Streptomyces melanosporofaciens</name>
    <dbReference type="NCBI Taxonomy" id="67327"/>
    <lineage>
        <taxon>Bacteria</taxon>
        <taxon>Bacillati</taxon>
        <taxon>Actinomycetota</taxon>
        <taxon>Actinomycetes</taxon>
        <taxon>Kitasatosporales</taxon>
        <taxon>Streptomycetaceae</taxon>
        <taxon>Streptomyces</taxon>
        <taxon>Streptomyces violaceusniger group</taxon>
    </lineage>
</organism>
<accession>A0A1H4IC23</accession>
<sequence length="226" mass="24533">MVTSTRKKAHSRKRLPTRERTAHRSRRSVLATLSAAAVLALAGGVLLIQGDSGESQAPPQPSARSIPRKPYSPSAGSAAPRRSTDPTLREHGPRSEAVPTGHEVLPPPGDGPAGDTAIQRALDRSSPADLSPQTERRLVQLGRAVWTAEVTGRDRQRWPHYFPDAEVRSYRRFRIQAAIARRAGSRRVVVHLVWAGASPSGTGDADNRTARVFLVRNGGNTWTPSR</sequence>
<proteinExistence type="predicted"/>
<feature type="region of interest" description="Disordered" evidence="1">
    <location>
        <begin position="51"/>
        <end position="117"/>
    </location>
</feature>
<feature type="compositionally biased region" description="Basic and acidic residues" evidence="1">
    <location>
        <begin position="82"/>
        <end position="94"/>
    </location>
</feature>
<evidence type="ECO:0000256" key="1">
    <source>
        <dbReference type="SAM" id="MobiDB-lite"/>
    </source>
</evidence>
<dbReference type="AlphaFoldDB" id="A0A1H4IC23"/>
<evidence type="ECO:0000313" key="3">
    <source>
        <dbReference type="Proteomes" id="UP000198609"/>
    </source>
</evidence>
<dbReference type="EMBL" id="FNST01000001">
    <property type="protein sequence ID" value="SEB31684.1"/>
    <property type="molecule type" value="Genomic_DNA"/>
</dbReference>
<feature type="compositionally biased region" description="Basic residues" evidence="1">
    <location>
        <begin position="1"/>
        <end position="15"/>
    </location>
</feature>